<feature type="compositionally biased region" description="Basic and acidic residues" evidence="5">
    <location>
        <begin position="154"/>
        <end position="172"/>
    </location>
</feature>
<sequence length="465" mass="50718">MGRRPSELIGSSPEFGAFESAGPAPLHGQQPDQRDLLSFDDDDLALFDPLSSGSVRVPAQQDLLDDIGFVDSQSSQAGSSRPAPIHVTLPPRPDEITPDYQPLKSPRSPRRLSARLSFGPGSPPRVSDAGRDIVFHPASPLDRGPLPPANARRLKSDTGYHGDSESQWKKAEPSSPAQSRLLNTLATTTKIASKWKSAIDSGLHSNPNHLPSSQPLHPTDFGLTPTALPIEITHDTPFALPEQLVGSYIPPSGAPGFVNEKVKPMRVAEESDEWASTKLVGRRESTDSVLLETDADMLRRHLPARKRISNQWTLLFSLDQHGASLSTLYRQVERYAMSHKGSGNILVVKDGHGRRFGIFMNEAIVKRDGNYYGSGESFMFKLVDSEQLKTFPWTGRNQYFALCEGGFISFGGGSGAYGLILDSTFTRNSSATCPTYDNEVLCLSAATRNERATAFDCIGLEVWAT</sequence>
<evidence type="ECO:0000313" key="7">
    <source>
        <dbReference type="EMBL" id="ORX38874.1"/>
    </source>
</evidence>
<protein>
    <recommendedName>
        <fullName evidence="4">Oxidation resistance protein 1</fullName>
    </recommendedName>
</protein>
<comment type="similarity">
    <text evidence="2">Belongs to the OXR1 family.</text>
</comment>
<feature type="domain" description="TLDc" evidence="6">
    <location>
        <begin position="288"/>
        <end position="465"/>
    </location>
</feature>
<dbReference type="InterPro" id="IPR006571">
    <property type="entry name" value="TLDc_dom"/>
</dbReference>
<comment type="subcellular location">
    <subcellularLocation>
        <location evidence="1">Mitochondrion</location>
    </subcellularLocation>
</comment>
<dbReference type="GeneID" id="33559219"/>
<dbReference type="GO" id="GO:0005739">
    <property type="term" value="C:mitochondrion"/>
    <property type="evidence" value="ECO:0007669"/>
    <property type="project" value="UniProtKB-SubCell"/>
</dbReference>
<dbReference type="Pfam" id="PF07534">
    <property type="entry name" value="TLD"/>
    <property type="match status" value="1"/>
</dbReference>
<dbReference type="SMART" id="SM00584">
    <property type="entry name" value="TLDc"/>
    <property type="match status" value="1"/>
</dbReference>
<dbReference type="AlphaFoldDB" id="A0A1Y1UN14"/>
<proteinExistence type="inferred from homology"/>
<dbReference type="Proteomes" id="UP000193218">
    <property type="component" value="Unassembled WGS sequence"/>
</dbReference>
<gene>
    <name evidence="7" type="ORF">BD324DRAFT_641231</name>
</gene>
<evidence type="ECO:0000313" key="8">
    <source>
        <dbReference type="Proteomes" id="UP000193218"/>
    </source>
</evidence>
<evidence type="ECO:0000256" key="3">
    <source>
        <dbReference type="ARBA" id="ARBA00023128"/>
    </source>
</evidence>
<evidence type="ECO:0000256" key="4">
    <source>
        <dbReference type="ARBA" id="ARBA00040604"/>
    </source>
</evidence>
<evidence type="ECO:0000256" key="5">
    <source>
        <dbReference type="SAM" id="MobiDB-lite"/>
    </source>
</evidence>
<dbReference type="InParanoid" id="A0A1Y1UN14"/>
<keyword evidence="8" id="KW-1185">Reference proteome</keyword>
<dbReference type="PANTHER" id="PTHR23354">
    <property type="entry name" value="NUCLEOLAR PROTEIN 7/ESTROGEN RECEPTOR COACTIVATOR-RELATED"/>
    <property type="match status" value="1"/>
</dbReference>
<dbReference type="GO" id="GO:0006979">
    <property type="term" value="P:response to oxidative stress"/>
    <property type="evidence" value="ECO:0007669"/>
    <property type="project" value="TreeGrafter"/>
</dbReference>
<feature type="region of interest" description="Disordered" evidence="5">
    <location>
        <begin position="67"/>
        <end position="178"/>
    </location>
</feature>
<dbReference type="EMBL" id="NBSH01000003">
    <property type="protein sequence ID" value="ORX38874.1"/>
    <property type="molecule type" value="Genomic_DNA"/>
</dbReference>
<evidence type="ECO:0000256" key="1">
    <source>
        <dbReference type="ARBA" id="ARBA00004173"/>
    </source>
</evidence>
<feature type="region of interest" description="Disordered" evidence="5">
    <location>
        <begin position="1"/>
        <end position="36"/>
    </location>
</feature>
<dbReference type="GO" id="GO:0005634">
    <property type="term" value="C:nucleus"/>
    <property type="evidence" value="ECO:0007669"/>
    <property type="project" value="TreeGrafter"/>
</dbReference>
<evidence type="ECO:0000256" key="2">
    <source>
        <dbReference type="ARBA" id="ARBA00009540"/>
    </source>
</evidence>
<dbReference type="RefSeq" id="XP_021872737.1">
    <property type="nucleotide sequence ID" value="XM_022017410.1"/>
</dbReference>
<comment type="caution">
    <text evidence="7">The sequence shown here is derived from an EMBL/GenBank/DDBJ whole genome shotgun (WGS) entry which is preliminary data.</text>
</comment>
<dbReference type="STRING" id="4999.A0A1Y1UN14"/>
<reference evidence="7 8" key="1">
    <citation type="submission" date="2017-03" db="EMBL/GenBank/DDBJ databases">
        <title>Widespread Adenine N6-methylation of Active Genes in Fungi.</title>
        <authorList>
            <consortium name="DOE Joint Genome Institute"/>
            <person name="Mondo S.J."/>
            <person name="Dannebaum R.O."/>
            <person name="Kuo R.C."/>
            <person name="Louie K.B."/>
            <person name="Bewick A.J."/>
            <person name="Labutti K."/>
            <person name="Haridas S."/>
            <person name="Kuo A."/>
            <person name="Salamov A."/>
            <person name="Ahrendt S.R."/>
            <person name="Lau R."/>
            <person name="Bowen B.P."/>
            <person name="Lipzen A."/>
            <person name="Sullivan W."/>
            <person name="Andreopoulos W.B."/>
            <person name="Clum A."/>
            <person name="Lindquist E."/>
            <person name="Daum C."/>
            <person name="Northen T.R."/>
            <person name="Ramamoorthy G."/>
            <person name="Schmitz R.J."/>
            <person name="Gryganskyi A."/>
            <person name="Culley D."/>
            <person name="Magnuson J."/>
            <person name="James T.Y."/>
            <person name="O'Malley M.A."/>
            <person name="Stajich J.E."/>
            <person name="Spatafora J.W."/>
            <person name="Visel A."/>
            <person name="Grigoriev I.V."/>
        </authorList>
    </citation>
    <scope>NUCLEOTIDE SEQUENCE [LARGE SCALE GENOMIC DNA]</scope>
    <source>
        <strain evidence="7 8">NRRL Y-17943</strain>
    </source>
</reference>
<name>A0A1Y1UN14_9TREE</name>
<evidence type="ECO:0000259" key="6">
    <source>
        <dbReference type="PROSITE" id="PS51886"/>
    </source>
</evidence>
<dbReference type="OrthoDB" id="26679at2759"/>
<accession>A0A1Y1UN14</accession>
<keyword evidence="3" id="KW-0496">Mitochondrion</keyword>
<dbReference type="PANTHER" id="PTHR23354:SF62">
    <property type="entry name" value="MUSTARD, ISOFORM V"/>
    <property type="match status" value="1"/>
</dbReference>
<dbReference type="PROSITE" id="PS51886">
    <property type="entry name" value="TLDC"/>
    <property type="match status" value="1"/>
</dbReference>
<organism evidence="7 8">
    <name type="scientific">Kockovaella imperatae</name>
    <dbReference type="NCBI Taxonomy" id="4999"/>
    <lineage>
        <taxon>Eukaryota</taxon>
        <taxon>Fungi</taxon>
        <taxon>Dikarya</taxon>
        <taxon>Basidiomycota</taxon>
        <taxon>Agaricomycotina</taxon>
        <taxon>Tremellomycetes</taxon>
        <taxon>Tremellales</taxon>
        <taxon>Cuniculitremaceae</taxon>
        <taxon>Kockovaella</taxon>
    </lineage>
</organism>